<dbReference type="InterPro" id="IPR038717">
    <property type="entry name" value="Tc1-like_DDE_dom"/>
</dbReference>
<dbReference type="SUPFAM" id="SSF46689">
    <property type="entry name" value="Homeodomain-like"/>
    <property type="match status" value="1"/>
</dbReference>
<dbReference type="AlphaFoldDB" id="A0A225WXA6"/>
<gene>
    <name evidence="3" type="ORF">PHMEG_0002925</name>
</gene>
<protein>
    <submittedName>
        <fullName evidence="3">Transposase</fullName>
    </submittedName>
</protein>
<dbReference type="Proteomes" id="UP000198211">
    <property type="component" value="Unassembled WGS sequence"/>
</dbReference>
<feature type="transmembrane region" description="Helical" evidence="1">
    <location>
        <begin position="12"/>
        <end position="33"/>
    </location>
</feature>
<feature type="domain" description="Tc1-like transposase DDE" evidence="2">
    <location>
        <begin position="52"/>
        <end position="147"/>
    </location>
</feature>
<dbReference type="OrthoDB" id="124912at2759"/>
<dbReference type="EMBL" id="NBNE01000141">
    <property type="protein sequence ID" value="OWZ22394.1"/>
    <property type="molecule type" value="Genomic_DNA"/>
</dbReference>
<dbReference type="GO" id="GO:0003676">
    <property type="term" value="F:nucleic acid binding"/>
    <property type="evidence" value="ECO:0007669"/>
    <property type="project" value="InterPro"/>
</dbReference>
<accession>A0A225WXA6</accession>
<dbReference type="Gene3D" id="3.30.420.10">
    <property type="entry name" value="Ribonuclease H-like superfamily/Ribonuclease H"/>
    <property type="match status" value="1"/>
</dbReference>
<dbReference type="PANTHER" id="PTHR46564:SF1">
    <property type="entry name" value="TRANSPOSASE"/>
    <property type="match status" value="1"/>
</dbReference>
<proteinExistence type="predicted"/>
<organism evidence="3 4">
    <name type="scientific">Phytophthora megakarya</name>
    <dbReference type="NCBI Taxonomy" id="4795"/>
    <lineage>
        <taxon>Eukaryota</taxon>
        <taxon>Sar</taxon>
        <taxon>Stramenopiles</taxon>
        <taxon>Oomycota</taxon>
        <taxon>Peronosporomycetes</taxon>
        <taxon>Peronosporales</taxon>
        <taxon>Peronosporaceae</taxon>
        <taxon>Phytophthora</taxon>
    </lineage>
</organism>
<dbReference type="STRING" id="4795.A0A225WXA6"/>
<keyword evidence="4" id="KW-1185">Reference proteome</keyword>
<sequence length="189" mass="21888">MTYSIVLRWRDIVLMYVYSVDIATVATVLGVSVRSLSRWYTRFRATGNVLKDRQGPRPNGVDGTFTRVGFHDVFKERILPFLNSWPLPRSIVIMDNAKIHMYEKLQVLVHATGALLFFLLPYSPDLNSIEVGFLLLKRWIQRYANMAFREDPLAVLRVAMYECTKQKEEVAENLYSHCGYKPNESSIHP</sequence>
<dbReference type="Pfam" id="PF13358">
    <property type="entry name" value="DDE_3"/>
    <property type="match status" value="1"/>
</dbReference>
<dbReference type="PANTHER" id="PTHR46564">
    <property type="entry name" value="TRANSPOSASE"/>
    <property type="match status" value="1"/>
</dbReference>
<evidence type="ECO:0000313" key="4">
    <source>
        <dbReference type="Proteomes" id="UP000198211"/>
    </source>
</evidence>
<evidence type="ECO:0000256" key="1">
    <source>
        <dbReference type="SAM" id="Phobius"/>
    </source>
</evidence>
<reference evidence="4" key="1">
    <citation type="submission" date="2017-03" db="EMBL/GenBank/DDBJ databases">
        <title>Phytopthora megakarya and P. palmivora, two closely related causual agents of cacao black pod achieved similar genome size and gene model numbers by different mechanisms.</title>
        <authorList>
            <person name="Ali S."/>
            <person name="Shao J."/>
            <person name="Larry D.J."/>
            <person name="Kronmiller B."/>
            <person name="Shen D."/>
            <person name="Strem M.D."/>
            <person name="Melnick R.L."/>
            <person name="Guiltinan M.J."/>
            <person name="Tyler B.M."/>
            <person name="Meinhardt L.W."/>
            <person name="Bailey B.A."/>
        </authorList>
    </citation>
    <scope>NUCLEOTIDE SEQUENCE [LARGE SCALE GENOMIC DNA]</scope>
    <source>
        <strain evidence="4">zdho120</strain>
    </source>
</reference>
<name>A0A225WXA6_9STRA</name>
<keyword evidence="1" id="KW-0472">Membrane</keyword>
<keyword evidence="1" id="KW-1133">Transmembrane helix</keyword>
<dbReference type="InterPro" id="IPR036397">
    <property type="entry name" value="RNaseH_sf"/>
</dbReference>
<keyword evidence="1" id="KW-0812">Transmembrane</keyword>
<evidence type="ECO:0000259" key="2">
    <source>
        <dbReference type="Pfam" id="PF13358"/>
    </source>
</evidence>
<evidence type="ECO:0000313" key="3">
    <source>
        <dbReference type="EMBL" id="OWZ22394.1"/>
    </source>
</evidence>
<dbReference type="InterPro" id="IPR009057">
    <property type="entry name" value="Homeodomain-like_sf"/>
</dbReference>
<comment type="caution">
    <text evidence="3">The sequence shown here is derived from an EMBL/GenBank/DDBJ whole genome shotgun (WGS) entry which is preliminary data.</text>
</comment>